<protein>
    <submittedName>
        <fullName evidence="2">Uncharacterized protein</fullName>
    </submittedName>
</protein>
<sequence length="86" mass="9566">MRSIDATALSGFARKTAESASDFAGVVHNLVMDVRDSYRPELHYMRGPGPKWRAKHQPWPEAVPPTGQHQPSPVCVRRCDAANPTR</sequence>
<feature type="region of interest" description="Disordered" evidence="1">
    <location>
        <begin position="59"/>
        <end position="86"/>
    </location>
</feature>
<evidence type="ECO:0000313" key="3">
    <source>
        <dbReference type="Proteomes" id="UP000198992"/>
    </source>
</evidence>
<evidence type="ECO:0000256" key="1">
    <source>
        <dbReference type="SAM" id="MobiDB-lite"/>
    </source>
</evidence>
<proteinExistence type="predicted"/>
<dbReference type="AlphaFoldDB" id="A0A1H4YEJ7"/>
<dbReference type="EMBL" id="FNTH01000001">
    <property type="protein sequence ID" value="SED16277.1"/>
    <property type="molecule type" value="Genomic_DNA"/>
</dbReference>
<reference evidence="2 3" key="1">
    <citation type="submission" date="2016-10" db="EMBL/GenBank/DDBJ databases">
        <authorList>
            <person name="de Groot N.N."/>
        </authorList>
    </citation>
    <scope>NUCLEOTIDE SEQUENCE [LARGE SCALE GENOMIC DNA]</scope>
    <source>
        <strain evidence="2 3">MT12</strain>
    </source>
</reference>
<dbReference type="Proteomes" id="UP000198992">
    <property type="component" value="Unassembled WGS sequence"/>
</dbReference>
<organism evidence="2 3">
    <name type="scientific">Bradyrhizobium erythrophlei</name>
    <dbReference type="NCBI Taxonomy" id="1437360"/>
    <lineage>
        <taxon>Bacteria</taxon>
        <taxon>Pseudomonadati</taxon>
        <taxon>Pseudomonadota</taxon>
        <taxon>Alphaproteobacteria</taxon>
        <taxon>Hyphomicrobiales</taxon>
        <taxon>Nitrobacteraceae</taxon>
        <taxon>Bradyrhizobium</taxon>
    </lineage>
</organism>
<name>A0A1H4YEJ7_9BRAD</name>
<gene>
    <name evidence="2" type="ORF">SAMN05444164_3912</name>
</gene>
<dbReference type="OrthoDB" id="8241554at2"/>
<evidence type="ECO:0000313" key="2">
    <source>
        <dbReference type="EMBL" id="SED16277.1"/>
    </source>
</evidence>
<accession>A0A1H4YEJ7</accession>